<dbReference type="InterPro" id="IPR018119">
    <property type="entry name" value="Strictosidine_synth_cons-reg"/>
</dbReference>
<dbReference type="InterPro" id="IPR011042">
    <property type="entry name" value="6-blade_b-propeller_TolB-like"/>
</dbReference>
<sequence length="417" mass="46273">MKDNAAGLLPFRIEPLTSSLICLVAIVMWCVVNSPIEPLPFTFPAPLPRLEGPLRENKALQAAVRLFEGRILGPESFAVDENGTIYTGTADGRILSIYRISTNKSSSSEEQFDKSPHLVVRTGLAHPHCGQPHMEEQCGRPKGMKFGPDGYLYVVDSYKGLIKVDVHKEKMETLVSSEVGCDGLPFRFLNSLDIAPDDGIYFTDSTFKWQRRDFRYAVLETRPDGRLLHYDSTTGVCRTVLSGLYLANGLTLSHDKTFILVNEMSVARIRRYFLSGKKKGTSDVFADNLPGFPDNIKPNSRGNYFVGMGSVRFKGSSPIGSFLDLIAPYPSLKKFIAAIMPLQAYNVFMPKHALAVEIDDSGIIVNSLHDPEAETIAAVSELFEFNNTLYIGHFQSSYLGVLHMNDLNEQRGACNET</sequence>
<evidence type="ECO:0000313" key="6">
    <source>
        <dbReference type="Proteomes" id="UP000828390"/>
    </source>
</evidence>
<dbReference type="Gene3D" id="2.120.10.30">
    <property type="entry name" value="TolB, C-terminal domain"/>
    <property type="match status" value="1"/>
</dbReference>
<evidence type="ECO:0000256" key="1">
    <source>
        <dbReference type="ARBA" id="ARBA00009191"/>
    </source>
</evidence>
<comment type="caution">
    <text evidence="5">The sequence shown here is derived from an EMBL/GenBank/DDBJ whole genome shotgun (WGS) entry which is preliminary data.</text>
</comment>
<evidence type="ECO:0000313" key="5">
    <source>
        <dbReference type="EMBL" id="KAH3880311.1"/>
    </source>
</evidence>
<name>A0A9D4MPY6_DREPO</name>
<evidence type="ECO:0000256" key="3">
    <source>
        <dbReference type="ARBA" id="ARBA00023180"/>
    </source>
</evidence>
<reference evidence="5" key="1">
    <citation type="journal article" date="2019" name="bioRxiv">
        <title>The Genome of the Zebra Mussel, Dreissena polymorpha: A Resource for Invasive Species Research.</title>
        <authorList>
            <person name="McCartney M.A."/>
            <person name="Auch B."/>
            <person name="Kono T."/>
            <person name="Mallez S."/>
            <person name="Zhang Y."/>
            <person name="Obille A."/>
            <person name="Becker A."/>
            <person name="Abrahante J.E."/>
            <person name="Garbe J."/>
            <person name="Badalamenti J.P."/>
            <person name="Herman A."/>
            <person name="Mangelson H."/>
            <person name="Liachko I."/>
            <person name="Sullivan S."/>
            <person name="Sone E.D."/>
            <person name="Koren S."/>
            <person name="Silverstein K.A.T."/>
            <person name="Beckman K.B."/>
            <person name="Gohl D.M."/>
        </authorList>
    </citation>
    <scope>NUCLEOTIDE SEQUENCE</scope>
    <source>
        <strain evidence="5">Duluth1</strain>
        <tissue evidence="5">Whole animal</tissue>
    </source>
</reference>
<dbReference type="OrthoDB" id="5307922at2759"/>
<dbReference type="Proteomes" id="UP000828390">
    <property type="component" value="Unassembled WGS sequence"/>
</dbReference>
<reference evidence="5" key="2">
    <citation type="submission" date="2020-11" db="EMBL/GenBank/DDBJ databases">
        <authorList>
            <person name="McCartney M.A."/>
            <person name="Auch B."/>
            <person name="Kono T."/>
            <person name="Mallez S."/>
            <person name="Becker A."/>
            <person name="Gohl D.M."/>
            <person name="Silverstein K.A.T."/>
            <person name="Koren S."/>
            <person name="Bechman K.B."/>
            <person name="Herman A."/>
            <person name="Abrahante J.E."/>
            <person name="Garbe J."/>
        </authorList>
    </citation>
    <scope>NUCLEOTIDE SEQUENCE</scope>
    <source>
        <strain evidence="5">Duluth1</strain>
        <tissue evidence="5">Whole animal</tissue>
    </source>
</reference>
<evidence type="ECO:0000256" key="2">
    <source>
        <dbReference type="ARBA" id="ARBA00022553"/>
    </source>
</evidence>
<organism evidence="5 6">
    <name type="scientific">Dreissena polymorpha</name>
    <name type="common">Zebra mussel</name>
    <name type="synonym">Mytilus polymorpha</name>
    <dbReference type="NCBI Taxonomy" id="45954"/>
    <lineage>
        <taxon>Eukaryota</taxon>
        <taxon>Metazoa</taxon>
        <taxon>Spiralia</taxon>
        <taxon>Lophotrochozoa</taxon>
        <taxon>Mollusca</taxon>
        <taxon>Bivalvia</taxon>
        <taxon>Autobranchia</taxon>
        <taxon>Heteroconchia</taxon>
        <taxon>Euheterodonta</taxon>
        <taxon>Imparidentia</taxon>
        <taxon>Neoheterodontei</taxon>
        <taxon>Myida</taxon>
        <taxon>Dreissenoidea</taxon>
        <taxon>Dreissenidae</taxon>
        <taxon>Dreissena</taxon>
    </lineage>
</organism>
<keyword evidence="6" id="KW-1185">Reference proteome</keyword>
<keyword evidence="3" id="KW-0325">Glycoprotein</keyword>
<dbReference type="PANTHER" id="PTHR10426">
    <property type="entry name" value="STRICTOSIDINE SYNTHASE-RELATED"/>
    <property type="match status" value="1"/>
</dbReference>
<gene>
    <name evidence="5" type="ORF">DPMN_004222</name>
</gene>
<keyword evidence="2" id="KW-0597">Phosphoprotein</keyword>
<proteinExistence type="inferred from homology"/>
<dbReference type="SUPFAM" id="SSF63829">
    <property type="entry name" value="Calcium-dependent phosphotriesterase"/>
    <property type="match status" value="1"/>
</dbReference>
<dbReference type="GO" id="GO:0012505">
    <property type="term" value="C:endomembrane system"/>
    <property type="evidence" value="ECO:0007669"/>
    <property type="project" value="TreeGrafter"/>
</dbReference>
<dbReference type="Pfam" id="PF03088">
    <property type="entry name" value="Str_synth"/>
    <property type="match status" value="1"/>
</dbReference>
<protein>
    <recommendedName>
        <fullName evidence="4">Strictosidine synthase conserved region domain-containing protein</fullName>
    </recommendedName>
</protein>
<evidence type="ECO:0000259" key="4">
    <source>
        <dbReference type="Pfam" id="PF03088"/>
    </source>
</evidence>
<dbReference type="PANTHER" id="PTHR10426:SF88">
    <property type="entry name" value="ADIPOCYTE PLASMA MEMBRANE-ASSOCIATED PROTEIN HEMOMUCIN-RELATED"/>
    <property type="match status" value="1"/>
</dbReference>
<dbReference type="GO" id="GO:0016787">
    <property type="term" value="F:hydrolase activity"/>
    <property type="evidence" value="ECO:0007669"/>
    <property type="project" value="TreeGrafter"/>
</dbReference>
<dbReference type="AlphaFoldDB" id="A0A9D4MPY6"/>
<comment type="similarity">
    <text evidence="1">Belongs to the strictosidine synthase family.</text>
</comment>
<dbReference type="EMBL" id="JAIWYP010000001">
    <property type="protein sequence ID" value="KAH3880311.1"/>
    <property type="molecule type" value="Genomic_DNA"/>
</dbReference>
<accession>A0A9D4MPY6</accession>
<feature type="domain" description="Strictosidine synthase conserved region" evidence="4">
    <location>
        <begin position="190"/>
        <end position="276"/>
    </location>
</feature>
<dbReference type="Pfam" id="PF20067">
    <property type="entry name" value="SSL_N"/>
    <property type="match status" value="1"/>
</dbReference>